<protein>
    <submittedName>
        <fullName evidence="2">Uncharacterized protein</fullName>
    </submittedName>
</protein>
<feature type="compositionally biased region" description="Polar residues" evidence="1">
    <location>
        <begin position="108"/>
        <end position="141"/>
    </location>
</feature>
<dbReference type="EMBL" id="CAJNOC010003938">
    <property type="protein sequence ID" value="CAF1003618.1"/>
    <property type="molecule type" value="Genomic_DNA"/>
</dbReference>
<feature type="region of interest" description="Disordered" evidence="1">
    <location>
        <begin position="51"/>
        <end position="159"/>
    </location>
</feature>
<gene>
    <name evidence="2" type="ORF">OXX778_LOCUS16537</name>
</gene>
<dbReference type="AlphaFoldDB" id="A0A814H119"/>
<organism evidence="2 3">
    <name type="scientific">Brachionus calyciflorus</name>
    <dbReference type="NCBI Taxonomy" id="104777"/>
    <lineage>
        <taxon>Eukaryota</taxon>
        <taxon>Metazoa</taxon>
        <taxon>Spiralia</taxon>
        <taxon>Gnathifera</taxon>
        <taxon>Rotifera</taxon>
        <taxon>Eurotatoria</taxon>
        <taxon>Monogononta</taxon>
        <taxon>Pseudotrocha</taxon>
        <taxon>Ploima</taxon>
        <taxon>Brachionidae</taxon>
        <taxon>Brachionus</taxon>
    </lineage>
</organism>
<reference evidence="2" key="1">
    <citation type="submission" date="2021-02" db="EMBL/GenBank/DDBJ databases">
        <authorList>
            <person name="Nowell W R."/>
        </authorList>
    </citation>
    <scope>NUCLEOTIDE SEQUENCE</scope>
    <source>
        <strain evidence="2">Ploen Becks lab</strain>
    </source>
</reference>
<feature type="compositionally biased region" description="Polar residues" evidence="1">
    <location>
        <begin position="59"/>
        <end position="73"/>
    </location>
</feature>
<comment type="caution">
    <text evidence="2">The sequence shown here is derived from an EMBL/GenBank/DDBJ whole genome shotgun (WGS) entry which is preliminary data.</text>
</comment>
<accession>A0A814H119</accession>
<evidence type="ECO:0000313" key="2">
    <source>
        <dbReference type="EMBL" id="CAF1003618.1"/>
    </source>
</evidence>
<keyword evidence="3" id="KW-1185">Reference proteome</keyword>
<sequence>MYTLTQLCIKEKLSESDLTFILQSDNQALKSIVQNNNLMPKQIQSHLNIRNLNDDSKNPHTSHVPNTPKQPMHSTVMPAQDSPPTNNDQSNKRTRSKSNSNPNKKHQTSYPTRPSTCPNGQTNIRTFDSTTLDDQSKQNDSNENDFKVAGPRKKSKKASIQKYIKTSGQGRISIDEKFENAKKAVGEIVSISSFDKITTIHSYFQSFKFTISVFDLDKIKDNNNWPRGVDIGRYKKLYAERVSQKSAESSSNTSSKIN</sequence>
<evidence type="ECO:0000256" key="1">
    <source>
        <dbReference type="SAM" id="MobiDB-lite"/>
    </source>
</evidence>
<dbReference type="Proteomes" id="UP000663879">
    <property type="component" value="Unassembled WGS sequence"/>
</dbReference>
<proteinExistence type="predicted"/>
<feature type="compositionally biased region" description="Basic residues" evidence="1">
    <location>
        <begin position="150"/>
        <end position="159"/>
    </location>
</feature>
<name>A0A814H119_9BILA</name>
<evidence type="ECO:0000313" key="3">
    <source>
        <dbReference type="Proteomes" id="UP000663879"/>
    </source>
</evidence>